<protein>
    <submittedName>
        <fullName evidence="1">Uncharacterized protein</fullName>
    </submittedName>
</protein>
<reference evidence="1 2" key="1">
    <citation type="submission" date="2019-08" db="EMBL/GenBank/DDBJ databases">
        <authorList>
            <person name="Kuhnert P."/>
        </authorList>
    </citation>
    <scope>NUCLEOTIDE SEQUENCE [LARGE SCALE GENOMIC DNA]</scope>
    <source>
        <strain evidence="1 2">B36.5</strain>
    </source>
</reference>
<accession>A0A7H8VJZ4</accession>
<dbReference type="EMBL" id="CP042817">
    <property type="protein sequence ID" value="QEJ97928.1"/>
    <property type="molecule type" value="Genomic_DNA"/>
</dbReference>
<dbReference type="SUPFAM" id="SSF48371">
    <property type="entry name" value="ARM repeat"/>
    <property type="match status" value="1"/>
</dbReference>
<sequence>MNIEEIKNLSLNRRKTIAKSEKTPQNILLSLAASDPHRYVRGAVAENINVTADILEILLEDDDLYVRNKARERLGLFKLRLSEEREKTIEEKAEDIEDECDCLADFETKKERGKAIEKEQERWAKGVVGFCQ</sequence>
<proteinExistence type="predicted"/>
<dbReference type="InterPro" id="IPR016024">
    <property type="entry name" value="ARM-type_fold"/>
</dbReference>
<name>A0A7H8VJZ4_TREPH</name>
<dbReference type="AlphaFoldDB" id="A0A7H8VJZ4"/>
<evidence type="ECO:0000313" key="1">
    <source>
        <dbReference type="EMBL" id="QEJ97928.1"/>
    </source>
</evidence>
<dbReference type="Gene3D" id="1.25.10.10">
    <property type="entry name" value="Leucine-rich Repeat Variant"/>
    <property type="match status" value="1"/>
</dbReference>
<dbReference type="RefSeq" id="WP_148884080.1">
    <property type="nucleotide sequence ID" value="NZ_CP042814.1"/>
</dbReference>
<dbReference type="InterPro" id="IPR011989">
    <property type="entry name" value="ARM-like"/>
</dbReference>
<gene>
    <name evidence="1" type="ORF">FUT82_07910</name>
</gene>
<dbReference type="Proteomes" id="UP000323594">
    <property type="component" value="Chromosome"/>
</dbReference>
<organism evidence="1 2">
    <name type="scientific">Treponema phagedenis</name>
    <dbReference type="NCBI Taxonomy" id="162"/>
    <lineage>
        <taxon>Bacteria</taxon>
        <taxon>Pseudomonadati</taxon>
        <taxon>Spirochaetota</taxon>
        <taxon>Spirochaetia</taxon>
        <taxon>Spirochaetales</taxon>
        <taxon>Treponemataceae</taxon>
        <taxon>Treponema</taxon>
    </lineage>
</organism>
<evidence type="ECO:0000313" key="2">
    <source>
        <dbReference type="Proteomes" id="UP000323594"/>
    </source>
</evidence>